<feature type="domain" description="Trichome birefringence-like C-terminal" evidence="2">
    <location>
        <begin position="20"/>
        <end position="282"/>
    </location>
</feature>
<sequence>MQDVLDPLIIIFQRTLLFCRFNGEDFLRRHRGRSLMFVGDSLSLNQWQSLTCMLHIAVPLAPYNLVRNGDLSIFTFPTYGVKVMFSRNAFLVDIVSESIGRVLKLDSIQAGQTWKGIDILIFDSWHWWLHTGRKQPWDLIQVGNRTVRDMNRLVAYEIALNTWAKWIDYNIDPTRTRVLFQGVSPDHQNPAQWGEPRANFCAGQTKPISGLRYPGGPNPAEVVLEKVLKAMQKPVYLLDITTLSQLRIDGHPSVYGHGGHLDMDCSHWCLAGVPDTWNELLYVSLFQN</sequence>
<proteinExistence type="inferred from homology"/>
<organism evidence="3">
    <name type="scientific">Glycine soja</name>
    <name type="common">Wild soybean</name>
    <dbReference type="NCBI Taxonomy" id="3848"/>
    <lineage>
        <taxon>Eukaryota</taxon>
        <taxon>Viridiplantae</taxon>
        <taxon>Streptophyta</taxon>
        <taxon>Embryophyta</taxon>
        <taxon>Tracheophyta</taxon>
        <taxon>Spermatophyta</taxon>
        <taxon>Magnoliopsida</taxon>
        <taxon>eudicotyledons</taxon>
        <taxon>Gunneridae</taxon>
        <taxon>Pentapetalae</taxon>
        <taxon>rosids</taxon>
        <taxon>fabids</taxon>
        <taxon>Fabales</taxon>
        <taxon>Fabaceae</taxon>
        <taxon>Papilionoideae</taxon>
        <taxon>50 kb inversion clade</taxon>
        <taxon>NPAAA clade</taxon>
        <taxon>indigoferoid/millettioid clade</taxon>
        <taxon>Phaseoleae</taxon>
        <taxon>Glycine</taxon>
        <taxon>Glycine subgen. Soja</taxon>
    </lineage>
</organism>
<dbReference type="PANTHER" id="PTHR32285:SF362">
    <property type="entry name" value="PMR5_CAS1P GDSL_SGNH-LIKE ACYL-ESTERASE FAMILY PROTEIN"/>
    <property type="match status" value="1"/>
</dbReference>
<name>A0A0B2QEC8_GLYSO</name>
<evidence type="ECO:0000256" key="1">
    <source>
        <dbReference type="ARBA" id="ARBA00007727"/>
    </source>
</evidence>
<dbReference type="GO" id="GO:0005794">
    <property type="term" value="C:Golgi apparatus"/>
    <property type="evidence" value="ECO:0007669"/>
    <property type="project" value="TreeGrafter"/>
</dbReference>
<dbReference type="AlphaFoldDB" id="A0A0B2QEC8"/>
<accession>A0A0B2QEC8</accession>
<reference evidence="3" key="1">
    <citation type="submission" date="2014-07" db="EMBL/GenBank/DDBJ databases">
        <title>Identification of a novel salt tolerance gene in wild soybean by whole-genome sequencing.</title>
        <authorList>
            <person name="Lam H.-M."/>
            <person name="Qi X."/>
            <person name="Li M.-W."/>
            <person name="Liu X."/>
            <person name="Xie M."/>
            <person name="Ni M."/>
            <person name="Xu X."/>
        </authorList>
    </citation>
    <scope>NUCLEOTIDE SEQUENCE [LARGE SCALE GENOMIC DNA]</scope>
    <source>
        <tissue evidence="3">Root</tissue>
    </source>
</reference>
<protein>
    <recommendedName>
        <fullName evidence="2">Trichome birefringence-like C-terminal domain-containing protein</fullName>
    </recommendedName>
</protein>
<evidence type="ECO:0000313" key="3">
    <source>
        <dbReference type="EMBL" id="KHN19645.1"/>
    </source>
</evidence>
<gene>
    <name evidence="3" type="ORF">glysoja_042542</name>
</gene>
<comment type="similarity">
    <text evidence="1">Belongs to the PC-esterase family. TBL subfamily.</text>
</comment>
<dbReference type="PANTHER" id="PTHR32285">
    <property type="entry name" value="PROTEIN TRICHOME BIREFRINGENCE-LIKE 9-RELATED"/>
    <property type="match status" value="1"/>
</dbReference>
<evidence type="ECO:0000259" key="2">
    <source>
        <dbReference type="Pfam" id="PF13839"/>
    </source>
</evidence>
<dbReference type="Proteomes" id="UP000053555">
    <property type="component" value="Unassembled WGS sequence"/>
</dbReference>
<dbReference type="InterPro" id="IPR029962">
    <property type="entry name" value="TBL"/>
</dbReference>
<dbReference type="EMBL" id="KN658861">
    <property type="protein sequence ID" value="KHN19645.1"/>
    <property type="molecule type" value="Genomic_DNA"/>
</dbReference>
<dbReference type="InterPro" id="IPR026057">
    <property type="entry name" value="TBL_C"/>
</dbReference>
<dbReference type="GO" id="GO:0016413">
    <property type="term" value="F:O-acetyltransferase activity"/>
    <property type="evidence" value="ECO:0007669"/>
    <property type="project" value="InterPro"/>
</dbReference>
<dbReference type="Pfam" id="PF13839">
    <property type="entry name" value="PC-Esterase"/>
    <property type="match status" value="1"/>
</dbReference>